<evidence type="ECO:0000259" key="5">
    <source>
        <dbReference type="Pfam" id="PF08341"/>
    </source>
</evidence>
<dbReference type="GO" id="GO:0004629">
    <property type="term" value="F:phospholipase C activity"/>
    <property type="evidence" value="ECO:0007669"/>
    <property type="project" value="InterPro"/>
</dbReference>
<keyword evidence="7" id="KW-1185">Reference proteome</keyword>
<reference evidence="6 7" key="1">
    <citation type="submission" date="2018-08" db="EMBL/GenBank/DDBJ databases">
        <title>Isolation, diversity and antifungal activity of Actinobacteria from wheat.</title>
        <authorList>
            <person name="Han C."/>
        </authorList>
    </citation>
    <scope>NUCLEOTIDE SEQUENCE [LARGE SCALE GENOMIC DNA]</scope>
    <source>
        <strain evidence="6 7">NEAU-YY421</strain>
    </source>
</reference>
<evidence type="ECO:0000256" key="1">
    <source>
        <dbReference type="SAM" id="MobiDB-lite"/>
    </source>
</evidence>
<protein>
    <submittedName>
        <fullName evidence="6">TQXA domain-containing protein</fullName>
    </submittedName>
</protein>
<organism evidence="6 7">
    <name type="scientific">Streptomyces triticagri</name>
    <dbReference type="NCBI Taxonomy" id="2293568"/>
    <lineage>
        <taxon>Bacteria</taxon>
        <taxon>Bacillati</taxon>
        <taxon>Actinomycetota</taxon>
        <taxon>Actinomycetes</taxon>
        <taxon>Kitasatosporales</taxon>
        <taxon>Streptomycetaceae</taxon>
        <taxon>Streptomyces</taxon>
    </lineage>
</organism>
<dbReference type="OrthoDB" id="2676146at2"/>
<dbReference type="GO" id="GO:0016042">
    <property type="term" value="P:lipid catabolic process"/>
    <property type="evidence" value="ECO:0007669"/>
    <property type="project" value="InterPro"/>
</dbReference>
<feature type="signal peptide" evidence="3">
    <location>
        <begin position="1"/>
        <end position="31"/>
    </location>
</feature>
<dbReference type="InterPro" id="IPR008475">
    <property type="entry name" value="PLipase_C_C"/>
</dbReference>
<feature type="compositionally biased region" description="Low complexity" evidence="1">
    <location>
        <begin position="460"/>
        <end position="475"/>
    </location>
</feature>
<dbReference type="Proteomes" id="UP000263094">
    <property type="component" value="Unassembled WGS sequence"/>
</dbReference>
<dbReference type="Pfam" id="PF08341">
    <property type="entry name" value="TED"/>
    <property type="match status" value="1"/>
</dbReference>
<evidence type="ECO:0000256" key="2">
    <source>
        <dbReference type="SAM" id="Phobius"/>
    </source>
</evidence>
<keyword evidence="2" id="KW-0812">Transmembrane</keyword>
<dbReference type="NCBIfam" id="TIGR03934">
    <property type="entry name" value="TQXA_dom"/>
    <property type="match status" value="1"/>
</dbReference>
<keyword evidence="3" id="KW-0732">Signal</keyword>
<feature type="chain" id="PRO_5016969011" evidence="3">
    <location>
        <begin position="32"/>
        <end position="483"/>
    </location>
</feature>
<evidence type="ECO:0000313" key="7">
    <source>
        <dbReference type="Proteomes" id="UP000263094"/>
    </source>
</evidence>
<feature type="region of interest" description="Disordered" evidence="1">
    <location>
        <begin position="399"/>
        <end position="424"/>
    </location>
</feature>
<name>A0A372MDC0_9ACTN</name>
<evidence type="ECO:0000259" key="4">
    <source>
        <dbReference type="Pfam" id="PF05506"/>
    </source>
</evidence>
<accession>A0A372MDC0</accession>
<gene>
    <name evidence="6" type="ORF">DY218_02390</name>
</gene>
<keyword evidence="2" id="KW-0472">Membrane</keyword>
<dbReference type="EMBL" id="QUAK01000014">
    <property type="protein sequence ID" value="RFU88297.1"/>
    <property type="molecule type" value="Genomic_DNA"/>
</dbReference>
<evidence type="ECO:0000256" key="3">
    <source>
        <dbReference type="SAM" id="SignalP"/>
    </source>
</evidence>
<proteinExistence type="predicted"/>
<comment type="caution">
    <text evidence="6">The sequence shown here is derived from an EMBL/GenBank/DDBJ whole genome shotgun (WGS) entry which is preliminary data.</text>
</comment>
<feature type="domain" description="Thioester" evidence="5">
    <location>
        <begin position="82"/>
        <end position="184"/>
    </location>
</feature>
<dbReference type="Pfam" id="PF05506">
    <property type="entry name" value="PLipase_C_C"/>
    <property type="match status" value="1"/>
</dbReference>
<feature type="compositionally biased region" description="Low complexity" evidence="1">
    <location>
        <begin position="402"/>
        <end position="418"/>
    </location>
</feature>
<sequence>MRAGGRRSARLTVTALLAAGLALPAATGASAADGEPQRQGGATATLVGLKTYDQAVVTEGGAERRVPAGLFEMAVDEGGTLRTYCVDMQSPTQKDAEYQETPWSGTSLGANEDAGRIRWIVRNSYPQVNDLTALAEKSGSGTLTEQAAAAGTQVAIWRYSDKADIKAVDPHAEKLADYLEKKARKLPEPEASLALDPPAVSGRPGERLGPVTVRTDVASVDVSPAGDAAANGVEIVDKAGRPVSTAKDGGQLYFDVPEGASAGSAALQVQATTKVPAGRAFASGTRSQAQILAGASEATVSAAATANWADKGAIPALTARENCAAGGVDITASNPGDEAFTFRLMDTTYTIEAGDTETVTVPLQEDQAYDFTVTGPHGFEKRFTGVLDCLTVSGIGTEAIEPASGPSPASAGGTALSGADEDLAETGGSNATPLIGGIAVALVVVGGAVVFLLRRKQAEETGAGATARTTTATEESSGPDEGE</sequence>
<dbReference type="NCBIfam" id="NF041528">
    <property type="entry name" value="strep_LAETG"/>
    <property type="match status" value="1"/>
</dbReference>
<dbReference type="Gene3D" id="1.10.150.480">
    <property type="match status" value="1"/>
</dbReference>
<feature type="domain" description="Bacterial phospholipase C C-terminal" evidence="4">
    <location>
        <begin position="316"/>
        <end position="385"/>
    </location>
</feature>
<feature type="transmembrane region" description="Helical" evidence="2">
    <location>
        <begin position="434"/>
        <end position="453"/>
    </location>
</feature>
<feature type="region of interest" description="Disordered" evidence="1">
    <location>
        <begin position="459"/>
        <end position="483"/>
    </location>
</feature>
<keyword evidence="2" id="KW-1133">Transmembrane helix</keyword>
<evidence type="ECO:0000313" key="6">
    <source>
        <dbReference type="EMBL" id="RFU88297.1"/>
    </source>
</evidence>
<dbReference type="AlphaFoldDB" id="A0A372MDC0"/>
<dbReference type="InterPro" id="IPR013552">
    <property type="entry name" value="Thioester_dom"/>
</dbReference>
<dbReference type="InterPro" id="IPR023849">
    <property type="entry name" value="TQXA_dom"/>
</dbReference>